<dbReference type="EMBL" id="CZBL01000023">
    <property type="protein sequence ID" value="CUQ52862.1"/>
    <property type="molecule type" value="Genomic_DNA"/>
</dbReference>
<dbReference type="SUPFAM" id="SSF53756">
    <property type="entry name" value="UDP-Glycosyltransferase/glycogen phosphorylase"/>
    <property type="match status" value="1"/>
</dbReference>
<dbReference type="PANTHER" id="PTHR12526:SF630">
    <property type="entry name" value="GLYCOSYLTRANSFERASE"/>
    <property type="match status" value="1"/>
</dbReference>
<dbReference type="Pfam" id="PF00534">
    <property type="entry name" value="Glycos_transf_1"/>
    <property type="match status" value="1"/>
</dbReference>
<reference evidence="4 6" key="2">
    <citation type="journal article" date="2019" name="Nat. Med.">
        <title>A library of human gut bacterial isolates paired with longitudinal multiomics data enables mechanistic microbiome research.</title>
        <authorList>
            <person name="Poyet M."/>
            <person name="Groussin M."/>
            <person name="Gibbons S.M."/>
            <person name="Avila-Pacheco J."/>
            <person name="Jiang X."/>
            <person name="Kearney S.M."/>
            <person name="Perrotta A.R."/>
            <person name="Berdy B."/>
            <person name="Zhao S."/>
            <person name="Lieberman T.D."/>
            <person name="Swanson P.K."/>
            <person name="Smith M."/>
            <person name="Roesemann S."/>
            <person name="Alexander J.E."/>
            <person name="Rich S.A."/>
            <person name="Livny J."/>
            <person name="Vlamakis H."/>
            <person name="Clish C."/>
            <person name="Bullock K."/>
            <person name="Deik A."/>
            <person name="Scott J."/>
            <person name="Pierce K.A."/>
            <person name="Xavier R.J."/>
            <person name="Alm E.J."/>
        </authorList>
    </citation>
    <scope>NUCLEOTIDE SEQUENCE [LARGE SCALE GENOMIC DNA]</scope>
    <source>
        <strain evidence="4 6">BIOML-A25</strain>
    </source>
</reference>
<dbReference type="AlphaFoldDB" id="A0A174X0G6"/>
<dbReference type="Pfam" id="PF13439">
    <property type="entry name" value="Glyco_transf_4"/>
    <property type="match status" value="1"/>
</dbReference>
<evidence type="ECO:0000313" key="4">
    <source>
        <dbReference type="EMBL" id="KAA5469618.1"/>
    </source>
</evidence>
<dbReference type="RefSeq" id="WP_055256847.1">
    <property type="nucleotide sequence ID" value="NZ_CAXSSI010000025.1"/>
</dbReference>
<feature type="domain" description="Glycosyl transferase family 1" evidence="1">
    <location>
        <begin position="179"/>
        <end position="332"/>
    </location>
</feature>
<dbReference type="Proteomes" id="UP000427825">
    <property type="component" value="Unassembled WGS sequence"/>
</dbReference>
<dbReference type="InterPro" id="IPR028098">
    <property type="entry name" value="Glyco_trans_4-like_N"/>
</dbReference>
<proteinExistence type="predicted"/>
<dbReference type="EMBL" id="VVYJ01000028">
    <property type="protein sequence ID" value="KAA5469618.1"/>
    <property type="molecule type" value="Genomic_DNA"/>
</dbReference>
<dbReference type="Proteomes" id="UP000095725">
    <property type="component" value="Unassembled WGS sequence"/>
</dbReference>
<organism evidence="3 5">
    <name type="scientific">Bacteroides caccae</name>
    <dbReference type="NCBI Taxonomy" id="47678"/>
    <lineage>
        <taxon>Bacteria</taxon>
        <taxon>Pseudomonadati</taxon>
        <taxon>Bacteroidota</taxon>
        <taxon>Bacteroidia</taxon>
        <taxon>Bacteroidales</taxon>
        <taxon>Bacteroidaceae</taxon>
        <taxon>Bacteroides</taxon>
    </lineage>
</organism>
<dbReference type="PANTHER" id="PTHR12526">
    <property type="entry name" value="GLYCOSYLTRANSFERASE"/>
    <property type="match status" value="1"/>
</dbReference>
<reference evidence="3 5" key="1">
    <citation type="submission" date="2015-09" db="EMBL/GenBank/DDBJ databases">
        <authorList>
            <consortium name="Pathogen Informatics"/>
        </authorList>
    </citation>
    <scope>NUCLEOTIDE SEQUENCE [LARGE SCALE GENOMIC DNA]</scope>
    <source>
        <strain evidence="3 5">2789STDY5834946</strain>
    </source>
</reference>
<feature type="domain" description="Glycosyltransferase subfamily 4-like N-terminal" evidence="2">
    <location>
        <begin position="12"/>
        <end position="169"/>
    </location>
</feature>
<dbReference type="GO" id="GO:0016757">
    <property type="term" value="F:glycosyltransferase activity"/>
    <property type="evidence" value="ECO:0007669"/>
    <property type="project" value="UniProtKB-KW"/>
</dbReference>
<evidence type="ECO:0000313" key="6">
    <source>
        <dbReference type="Proteomes" id="UP000427825"/>
    </source>
</evidence>
<protein>
    <submittedName>
        <fullName evidence="3 4">Glycosyltransferase</fullName>
        <ecNumber evidence="3">2.4.-.-</ecNumber>
    </submittedName>
</protein>
<evidence type="ECO:0000259" key="1">
    <source>
        <dbReference type="Pfam" id="PF00534"/>
    </source>
</evidence>
<gene>
    <name evidence="3" type="primary">cotSA_2</name>
    <name evidence="3" type="ORF">ERS852558_04208</name>
    <name evidence="4" type="ORF">F2Y39_22655</name>
</gene>
<dbReference type="InterPro" id="IPR001296">
    <property type="entry name" value="Glyco_trans_1"/>
</dbReference>
<keyword evidence="3" id="KW-0808">Transferase</keyword>
<evidence type="ECO:0000259" key="2">
    <source>
        <dbReference type="Pfam" id="PF13439"/>
    </source>
</evidence>
<dbReference type="EC" id="2.4.-.-" evidence="3"/>
<dbReference type="Gene3D" id="3.40.50.2000">
    <property type="entry name" value="Glycogen Phosphorylase B"/>
    <property type="match status" value="2"/>
</dbReference>
<keyword evidence="3" id="KW-0328">Glycosyltransferase</keyword>
<name>A0A174X0G6_9BACE</name>
<accession>A0A174X0G6</accession>
<evidence type="ECO:0000313" key="3">
    <source>
        <dbReference type="EMBL" id="CUQ52862.1"/>
    </source>
</evidence>
<evidence type="ECO:0000313" key="5">
    <source>
        <dbReference type="Proteomes" id="UP000095725"/>
    </source>
</evidence>
<sequence length="366" mass="41842">MKILYVITALGVGGAEIVTINIANQIVSRGYGVTILHLREMNNLKSYIDPRVQTVTLSMTKSPVSFIKALFRASKFIKRWKPDIVHGQMFHANLFCRILRVFLRFPVLITTEHNKYIGGRLRMVLYRITDFLTDLNTNVSKEATELFVKCKSFSENKTMSIYNGIDLEKFFHYESKATSIREKYGINEEDFVFINVGRLTEAKNHKGLIDVFTLLVEKYKNMKLLIVGTGELENELQNYIRVKGGEEFVSLAGRHFNVVDFYNASDCFVLSSTWEGFGVVLVEAMACELPVVTTDAGGCAEVVDDPQFVVPVGDLNILYQKMEQIYLMKPQTRMVLGSVNREKSRRFDLHSICDQWVTVYTKFIKA</sequence>